<feature type="compositionally biased region" description="Low complexity" evidence="1">
    <location>
        <begin position="481"/>
        <end position="511"/>
    </location>
</feature>
<feature type="region of interest" description="Disordered" evidence="1">
    <location>
        <begin position="245"/>
        <end position="292"/>
    </location>
</feature>
<gene>
    <name evidence="2" type="ORF">SCAR479_05428</name>
</gene>
<feature type="compositionally biased region" description="Polar residues" evidence="1">
    <location>
        <begin position="245"/>
        <end position="274"/>
    </location>
</feature>
<dbReference type="EMBL" id="JARVKM010000019">
    <property type="protein sequence ID" value="KAK9777745.1"/>
    <property type="molecule type" value="Genomic_DNA"/>
</dbReference>
<feature type="region of interest" description="Disordered" evidence="1">
    <location>
        <begin position="331"/>
        <end position="371"/>
    </location>
</feature>
<comment type="caution">
    <text evidence="2">The sequence shown here is derived from an EMBL/GenBank/DDBJ whole genome shotgun (WGS) entry which is preliminary data.</text>
</comment>
<evidence type="ECO:0000256" key="1">
    <source>
        <dbReference type="SAM" id="MobiDB-lite"/>
    </source>
</evidence>
<feature type="region of interest" description="Disordered" evidence="1">
    <location>
        <begin position="389"/>
        <end position="414"/>
    </location>
</feature>
<reference evidence="2 3" key="1">
    <citation type="submission" date="2024-02" db="EMBL/GenBank/DDBJ databases">
        <title>First draft genome assembly of two strains of Seiridium cardinale.</title>
        <authorList>
            <person name="Emiliani G."/>
            <person name="Scali E."/>
        </authorList>
    </citation>
    <scope>NUCLEOTIDE SEQUENCE [LARGE SCALE GENOMIC DNA]</scope>
    <source>
        <strain evidence="2 3">BM-138-000479</strain>
    </source>
</reference>
<evidence type="ECO:0000313" key="3">
    <source>
        <dbReference type="Proteomes" id="UP001465668"/>
    </source>
</evidence>
<feature type="compositionally biased region" description="Polar residues" evidence="1">
    <location>
        <begin position="452"/>
        <end position="467"/>
    </location>
</feature>
<feature type="region of interest" description="Disordered" evidence="1">
    <location>
        <begin position="449"/>
        <end position="520"/>
    </location>
</feature>
<feature type="compositionally biased region" description="Low complexity" evidence="1">
    <location>
        <begin position="349"/>
        <end position="360"/>
    </location>
</feature>
<accession>A0ABR2XW20</accession>
<keyword evidence="3" id="KW-1185">Reference proteome</keyword>
<name>A0ABR2XW20_9PEZI</name>
<proteinExistence type="predicted"/>
<organism evidence="2 3">
    <name type="scientific">Seiridium cardinale</name>
    <dbReference type="NCBI Taxonomy" id="138064"/>
    <lineage>
        <taxon>Eukaryota</taxon>
        <taxon>Fungi</taxon>
        <taxon>Dikarya</taxon>
        <taxon>Ascomycota</taxon>
        <taxon>Pezizomycotina</taxon>
        <taxon>Sordariomycetes</taxon>
        <taxon>Xylariomycetidae</taxon>
        <taxon>Amphisphaeriales</taxon>
        <taxon>Sporocadaceae</taxon>
        <taxon>Seiridium</taxon>
    </lineage>
</organism>
<evidence type="ECO:0000313" key="2">
    <source>
        <dbReference type="EMBL" id="KAK9777745.1"/>
    </source>
</evidence>
<protein>
    <submittedName>
        <fullName evidence="2">Uncharacterized protein</fullName>
    </submittedName>
</protein>
<dbReference type="Proteomes" id="UP001465668">
    <property type="component" value="Unassembled WGS sequence"/>
</dbReference>
<sequence>MATDLPPIQKVSTIADSARWLAKADNVPEEIAHCLQLIQVISRDANYLVELRDENYSILQSTPREFNRINEIIGSAAQSLADVDRLLEKYRAQAEDKGKRLSLPVIWLLSDSETFSLRARNLQTQHQTVLNEINHLRSYRMLNPVMQMAGKAELRQFENLDLIKSLMGGKASNKESIQKPNVQQRTVLSHQPKSMDYDVMGRPIQPYSHRSEKNAAKVPHCPEPILAELPSDPIVRPSIHPYGSSFLSPNAHQNGSRLSISSDTQADSSQLSRAHSQESDSRGGSSQVPDNLPAAQLATGLMALFQKPIRLGEKPPSAPPRQSLSVKSIETAEIPPQRSSVGSALPATLSSMPSSVSLMSHRSDPSGTQGADLDSQATFEMHNPSCIRPRTQSFGPGPPRSSAPEVGQGGPIRTHHRGLSQLFVYRPRSSVPSPSLDRASIISENPIYELDGSSTPSQVSLATSSVQPAYPPNNDYRQHQSRSSRSGSEEQSSLSLPPRLSPSSVHGVPVSGRDRADSAAWRRRTELFQEREHD</sequence>